<feature type="domain" description="MULE transposase" evidence="2">
    <location>
        <begin position="285"/>
        <end position="380"/>
    </location>
</feature>
<dbReference type="Proteomes" id="UP001212997">
    <property type="component" value="Unassembled WGS sequence"/>
</dbReference>
<sequence>MRKSDVPDLTASSPAFLTGPLMDSEKTCSACYARKPVSEFGIRIKNSAGGQKGDPTAKCKACMDRDRVNKANRKRRLDEDSELPDSAGGTTPLTVSLADFLDLLVEGIKNSDFEISGRVDISDSAFGSTDGSQIANGVAQIIGNYTKFHWTQALVKKILKYQKSQEVVSHAEWTDSLAMAGFELQSLLIRKWKQEIEKKAKSHTPGQIWRYLLEETSLGKSVSEIDIPFRQKAVYYHWHVKFILEDGRDHQVKALDVLPEPGTQAMAFQIVDFMQAWAPNTQELAMDSTWNTNGAGFELFAAVASAEGSGIPLAYCLIKTSKEAQPGAKQIILTRFLTQLKAHGINPEVTLSDKDWSEINAMQDVWPKAKHQLCFWHTLQALKRRLANSRTLPAIYNPEEAHSKFSFIRTSFVPIYQLPEGSKDVPNPPAKPIPRVRLLINGRPPTLTPSIPKIRIPPRKSLSDNSQPVYENFNLEEELLEQPENSRDFLEEQDFSDEELFWTKGMSKNKVSEDEEGPSEWWEWDDVESISDEAEDIHRLFDDRDADTSRGVHNFTSNSDSESELDINEAAEEDQM</sequence>
<dbReference type="AlphaFoldDB" id="A0AAD5UNW8"/>
<keyword evidence="4" id="KW-1185">Reference proteome</keyword>
<reference evidence="3" key="1">
    <citation type="submission" date="2022-07" db="EMBL/GenBank/DDBJ databases">
        <title>Genome Sequence of Physisporinus lineatus.</title>
        <authorList>
            <person name="Buettner E."/>
        </authorList>
    </citation>
    <scope>NUCLEOTIDE SEQUENCE</scope>
    <source>
        <strain evidence="3">VT162</strain>
    </source>
</reference>
<dbReference type="EMBL" id="JANAWD010001381">
    <property type="protein sequence ID" value="KAJ3473466.1"/>
    <property type="molecule type" value="Genomic_DNA"/>
</dbReference>
<protein>
    <recommendedName>
        <fullName evidence="2">MULE transposase domain-containing protein</fullName>
    </recommendedName>
</protein>
<comment type="caution">
    <text evidence="3">The sequence shown here is derived from an EMBL/GenBank/DDBJ whole genome shotgun (WGS) entry which is preliminary data.</text>
</comment>
<feature type="compositionally biased region" description="Acidic residues" evidence="1">
    <location>
        <begin position="561"/>
        <end position="576"/>
    </location>
</feature>
<gene>
    <name evidence="3" type="ORF">NLI96_g12987</name>
</gene>
<evidence type="ECO:0000313" key="3">
    <source>
        <dbReference type="EMBL" id="KAJ3473466.1"/>
    </source>
</evidence>
<evidence type="ECO:0000313" key="4">
    <source>
        <dbReference type="Proteomes" id="UP001212997"/>
    </source>
</evidence>
<accession>A0AAD5UNW8</accession>
<feature type="compositionally biased region" description="Basic and acidic residues" evidence="1">
    <location>
        <begin position="541"/>
        <end position="550"/>
    </location>
</feature>
<proteinExistence type="predicted"/>
<dbReference type="Pfam" id="PF10551">
    <property type="entry name" value="MULE"/>
    <property type="match status" value="1"/>
</dbReference>
<dbReference type="InterPro" id="IPR018289">
    <property type="entry name" value="MULE_transposase_dom"/>
</dbReference>
<evidence type="ECO:0000259" key="2">
    <source>
        <dbReference type="Pfam" id="PF10551"/>
    </source>
</evidence>
<name>A0AAD5UNW8_9APHY</name>
<evidence type="ECO:0000256" key="1">
    <source>
        <dbReference type="SAM" id="MobiDB-lite"/>
    </source>
</evidence>
<organism evidence="3 4">
    <name type="scientific">Meripilus lineatus</name>
    <dbReference type="NCBI Taxonomy" id="2056292"/>
    <lineage>
        <taxon>Eukaryota</taxon>
        <taxon>Fungi</taxon>
        <taxon>Dikarya</taxon>
        <taxon>Basidiomycota</taxon>
        <taxon>Agaricomycotina</taxon>
        <taxon>Agaricomycetes</taxon>
        <taxon>Polyporales</taxon>
        <taxon>Meripilaceae</taxon>
        <taxon>Meripilus</taxon>
    </lineage>
</organism>
<feature type="region of interest" description="Disordered" evidence="1">
    <location>
        <begin position="541"/>
        <end position="576"/>
    </location>
</feature>